<name>D4BG62_9ENTR</name>
<reference evidence="1 2" key="1">
    <citation type="submission" date="2010-02" db="EMBL/GenBank/DDBJ databases">
        <authorList>
            <person name="Weinstock G."/>
            <person name="Sodergren E."/>
            <person name="Clifton S."/>
            <person name="Fulton L."/>
            <person name="Fulton B."/>
            <person name="Courtney L."/>
            <person name="Fronick C."/>
            <person name="Harrison M."/>
            <person name="Strong C."/>
            <person name="Farmer C."/>
            <person name="Delahaunty K."/>
            <person name="Markovic C."/>
            <person name="Hall O."/>
            <person name="Minx P."/>
            <person name="Tomlinson C."/>
            <person name="Mitreva M."/>
            <person name="Nelson J."/>
            <person name="Hou S."/>
            <person name="Wollam A."/>
            <person name="Pepin K.H."/>
            <person name="Johnson M."/>
            <person name="Bhonagiri V."/>
            <person name="Zhang X."/>
            <person name="Suruliraj S."/>
            <person name="Warren W."/>
            <person name="Chinwalla A."/>
            <person name="Mardis E.R."/>
            <person name="Wilson R.K."/>
        </authorList>
    </citation>
    <scope>NUCLEOTIDE SEQUENCE [LARGE SCALE GENOMIC DNA]</scope>
    <source>
        <strain evidence="1 2">ATCC 29220</strain>
    </source>
</reference>
<dbReference type="EMBL" id="ABWL02000016">
    <property type="protein sequence ID" value="EFE07349.1"/>
    <property type="molecule type" value="Genomic_DNA"/>
</dbReference>
<protein>
    <submittedName>
        <fullName evidence="1">Uncharacterized protein</fullName>
    </submittedName>
</protein>
<dbReference type="HOGENOM" id="CLU_3166245_0_0_6"/>
<evidence type="ECO:0000313" key="1">
    <source>
        <dbReference type="EMBL" id="EFE07349.1"/>
    </source>
</evidence>
<proteinExistence type="predicted"/>
<sequence>MVNYTIDTIINKTQKINLVSYLRTPFWRSYFCIHHQHQELPPKISNH</sequence>
<dbReference type="Proteomes" id="UP000003880">
    <property type="component" value="Unassembled WGS sequence"/>
</dbReference>
<organism evidence="1 2">
    <name type="scientific">Citrobacter youngae ATCC 29220</name>
    <dbReference type="NCBI Taxonomy" id="500640"/>
    <lineage>
        <taxon>Bacteria</taxon>
        <taxon>Pseudomonadati</taxon>
        <taxon>Pseudomonadota</taxon>
        <taxon>Gammaproteobacteria</taxon>
        <taxon>Enterobacterales</taxon>
        <taxon>Enterobacteriaceae</taxon>
        <taxon>Citrobacter</taxon>
        <taxon>Citrobacter freundii complex</taxon>
    </lineage>
</organism>
<evidence type="ECO:0000313" key="2">
    <source>
        <dbReference type="Proteomes" id="UP000003880"/>
    </source>
</evidence>
<accession>D4BG62</accession>
<gene>
    <name evidence="1" type="ORF">CIT292_09233</name>
</gene>
<dbReference type="AlphaFoldDB" id="D4BG62"/>
<comment type="caution">
    <text evidence="1">The sequence shown here is derived from an EMBL/GenBank/DDBJ whole genome shotgun (WGS) entry which is preliminary data.</text>
</comment>